<dbReference type="SUPFAM" id="SSF48452">
    <property type="entry name" value="TPR-like"/>
    <property type="match status" value="1"/>
</dbReference>
<evidence type="ECO:0000256" key="1">
    <source>
        <dbReference type="ARBA" id="ARBA00022729"/>
    </source>
</evidence>
<evidence type="ECO:0000313" key="5">
    <source>
        <dbReference type="EMBL" id="MBN1572055.1"/>
    </source>
</evidence>
<accession>A0A9D8KD46</accession>
<keyword evidence="1" id="KW-0732">Signal</keyword>
<sequence>MLNFFRTNTVKTNTIKYMKRKLSITLLPVIIIATLAMLFAASGCGGGDKNVRTSTGEPEPTLDYDLKTAEKLFADEEYEDAAVAYENFIKKHPLNDNVPYALFREGLAYFKSSTDPKRDQTPTEKAAMKFSQLILTYPNSKYTSNSMSYLRLCHERLAEYNYNVGIYYFDREEYNAAIIRFEEVINKYSGFGFDEQSKRYIEESKKRLSELK</sequence>
<dbReference type="InterPro" id="IPR011990">
    <property type="entry name" value="TPR-like_helical_dom_sf"/>
</dbReference>
<feature type="domain" description="Outer membrane lipoprotein BamD-like" evidence="4">
    <location>
        <begin position="66"/>
        <end position="208"/>
    </location>
</feature>
<keyword evidence="2" id="KW-0472">Membrane</keyword>
<dbReference type="InterPro" id="IPR039565">
    <property type="entry name" value="BamD-like"/>
</dbReference>
<dbReference type="EMBL" id="JAFGIX010000011">
    <property type="protein sequence ID" value="MBN1572055.1"/>
    <property type="molecule type" value="Genomic_DNA"/>
</dbReference>
<gene>
    <name evidence="5" type="primary">bamD</name>
    <name evidence="5" type="ORF">JW984_02545</name>
</gene>
<proteinExistence type="predicted"/>
<dbReference type="Gene3D" id="1.25.40.10">
    <property type="entry name" value="Tetratricopeptide repeat domain"/>
    <property type="match status" value="1"/>
</dbReference>
<dbReference type="AlphaFoldDB" id="A0A9D8KD46"/>
<evidence type="ECO:0000259" key="4">
    <source>
        <dbReference type="Pfam" id="PF13525"/>
    </source>
</evidence>
<evidence type="ECO:0000256" key="2">
    <source>
        <dbReference type="ARBA" id="ARBA00023136"/>
    </source>
</evidence>
<reference evidence="5" key="2">
    <citation type="submission" date="2021-01" db="EMBL/GenBank/DDBJ databases">
        <authorList>
            <person name="Hahn C.R."/>
            <person name="Youssef N.H."/>
            <person name="Elshahed M."/>
        </authorList>
    </citation>
    <scope>NUCLEOTIDE SEQUENCE</scope>
    <source>
        <strain evidence="5">Zod_Metabat.24</strain>
    </source>
</reference>
<keyword evidence="3" id="KW-0998">Cell outer membrane</keyword>
<comment type="caution">
    <text evidence="5">The sequence shown here is derived from an EMBL/GenBank/DDBJ whole genome shotgun (WGS) entry which is preliminary data.</text>
</comment>
<name>A0A9D8KD46_9DELT</name>
<dbReference type="NCBIfam" id="TIGR03302">
    <property type="entry name" value="OM_YfiO"/>
    <property type="match status" value="1"/>
</dbReference>
<dbReference type="Pfam" id="PF13525">
    <property type="entry name" value="YfiO"/>
    <property type="match status" value="1"/>
</dbReference>
<protein>
    <submittedName>
        <fullName evidence="5">Outer membrane protein assembly factor BamD</fullName>
    </submittedName>
</protein>
<dbReference type="InterPro" id="IPR017689">
    <property type="entry name" value="BamD"/>
</dbReference>
<evidence type="ECO:0000256" key="3">
    <source>
        <dbReference type="ARBA" id="ARBA00023237"/>
    </source>
</evidence>
<organism evidence="5 6">
    <name type="scientific">Candidatus Zymogenus saltonus</name>
    <dbReference type="NCBI Taxonomy" id="2844893"/>
    <lineage>
        <taxon>Bacteria</taxon>
        <taxon>Deltaproteobacteria</taxon>
        <taxon>Candidatus Zymogenia</taxon>
        <taxon>Candidatus Zymogeniales</taxon>
        <taxon>Candidatus Zymogenaceae</taxon>
        <taxon>Candidatus Zymogenus</taxon>
    </lineage>
</organism>
<reference evidence="5" key="1">
    <citation type="journal article" date="2021" name="Environ. Microbiol.">
        <title>Genomic characterization of three novel Desulfobacterota classes expand the metabolic and phylogenetic diversity of the phylum.</title>
        <authorList>
            <person name="Murphy C.L."/>
            <person name="Biggerstaff J."/>
            <person name="Eichhorn A."/>
            <person name="Ewing E."/>
            <person name="Shahan R."/>
            <person name="Soriano D."/>
            <person name="Stewart S."/>
            <person name="VanMol K."/>
            <person name="Walker R."/>
            <person name="Walters P."/>
            <person name="Elshahed M.S."/>
            <person name="Youssef N.H."/>
        </authorList>
    </citation>
    <scope>NUCLEOTIDE SEQUENCE</scope>
    <source>
        <strain evidence="5">Zod_Metabat.24</strain>
    </source>
</reference>
<dbReference type="Proteomes" id="UP000809273">
    <property type="component" value="Unassembled WGS sequence"/>
</dbReference>
<evidence type="ECO:0000313" key="6">
    <source>
        <dbReference type="Proteomes" id="UP000809273"/>
    </source>
</evidence>